<reference evidence="2 3" key="1">
    <citation type="submission" date="2021-01" db="EMBL/GenBank/DDBJ databases">
        <title>Whole genome shotgun sequence of Verrucosispora lutea NBRC 106530.</title>
        <authorList>
            <person name="Komaki H."/>
            <person name="Tamura T."/>
        </authorList>
    </citation>
    <scope>NUCLEOTIDE SEQUENCE [LARGE SCALE GENOMIC DNA]</scope>
    <source>
        <strain evidence="2 3">NBRC 106530</strain>
    </source>
</reference>
<dbReference type="PANTHER" id="PTHR31739">
    <property type="entry name" value="ENT-COPALYL DIPHOSPHATE SYNTHASE, CHLOROPLASTIC"/>
    <property type="match status" value="1"/>
</dbReference>
<dbReference type="EMBL" id="BOPB01000029">
    <property type="protein sequence ID" value="GIJ24063.1"/>
    <property type="molecule type" value="Genomic_DNA"/>
</dbReference>
<dbReference type="Gene3D" id="1.50.10.160">
    <property type="match status" value="1"/>
</dbReference>
<dbReference type="Pfam" id="PF13243">
    <property type="entry name" value="SQHop_cyclase_C"/>
    <property type="match status" value="1"/>
</dbReference>
<protein>
    <recommendedName>
        <fullName evidence="1">Squalene cyclase C-terminal domain-containing protein</fullName>
    </recommendedName>
</protein>
<dbReference type="InterPro" id="IPR008930">
    <property type="entry name" value="Terpenoid_cyclase/PrenylTrfase"/>
</dbReference>
<evidence type="ECO:0000313" key="3">
    <source>
        <dbReference type="Proteomes" id="UP000643165"/>
    </source>
</evidence>
<dbReference type="SUPFAM" id="SSF48239">
    <property type="entry name" value="Terpenoid cyclases/Protein prenyltransferases"/>
    <property type="match status" value="1"/>
</dbReference>
<dbReference type="Proteomes" id="UP000643165">
    <property type="component" value="Unassembled WGS sequence"/>
</dbReference>
<feature type="domain" description="Squalene cyclase C-terminal" evidence="1">
    <location>
        <begin position="351"/>
        <end position="458"/>
    </location>
</feature>
<proteinExistence type="predicted"/>
<dbReference type="InterPro" id="IPR032696">
    <property type="entry name" value="SQ_cyclase_C"/>
</dbReference>
<dbReference type="Gene3D" id="1.50.10.20">
    <property type="match status" value="1"/>
</dbReference>
<organism evidence="2 3">
    <name type="scientific">Micromonospora lutea</name>
    <dbReference type="NCBI Taxonomy" id="419825"/>
    <lineage>
        <taxon>Bacteria</taxon>
        <taxon>Bacillati</taxon>
        <taxon>Actinomycetota</taxon>
        <taxon>Actinomycetes</taxon>
        <taxon>Micromonosporales</taxon>
        <taxon>Micromonosporaceae</taxon>
        <taxon>Micromonospora</taxon>
    </lineage>
</organism>
<dbReference type="PANTHER" id="PTHR31739:SF25">
    <property type="entry name" value="(E,E)-GERANYLLINALOOL SYNTHASE"/>
    <property type="match status" value="1"/>
</dbReference>
<keyword evidence="3" id="KW-1185">Reference proteome</keyword>
<gene>
    <name evidence="2" type="ORF">Vlu01_46870</name>
</gene>
<sequence length="540" mass="56568">MTASMTTTSTVAASAVVDAAGDLIAQLEREPHGQVSASVYETGRLVADAPWLTGHGRRLAYLLRQQGVDGTWGAADGYALVPTASAVEALLAALVRADPAEPGGPTRADLAVAGRRGLVALARLLDAAPSMPDTPAADLIVPALAARIDAHLDRMHHANDPSVTGAPRALPRVDRRRLDAVGALLVTDRPVPDKLWHAYEVLGPAAAGRSEIGPVAGAVGASPAATAAWLTHRPSVEQSARAYLDDVVARHGGPVPCCTPITVFERSWTLATLTRVGLPVRPSARLVTELAAALGSPGAATGPGLPADADTTAATLYALARLGRPVDPASLDHYDLGSHFCTWQGEDGHSVTTNAHVLEALGWHARHTGDGAARYAARVAALAGWLSDRQQRDGHWADRWHASPYYATCCVVLALAGYAPPGTARDRLDRAVDWVLATQRADGGWGRWSSTAEETAYAVHILLGTSQRSRPEVPSAVRRALTHLPVDAIEHPPLWHDKDLYAPLLIVRAAVLAARRLALRSAEAPSDGVSAGDGPSRAGS</sequence>
<name>A0ABQ4J242_9ACTN</name>
<dbReference type="InterPro" id="IPR050148">
    <property type="entry name" value="Terpene_synthase-like"/>
</dbReference>
<evidence type="ECO:0000313" key="2">
    <source>
        <dbReference type="EMBL" id="GIJ24063.1"/>
    </source>
</evidence>
<accession>A0ABQ4J242</accession>
<comment type="caution">
    <text evidence="2">The sequence shown here is derived from an EMBL/GenBank/DDBJ whole genome shotgun (WGS) entry which is preliminary data.</text>
</comment>
<evidence type="ECO:0000259" key="1">
    <source>
        <dbReference type="Pfam" id="PF13243"/>
    </source>
</evidence>